<dbReference type="EMBL" id="QJUE01000002">
    <property type="protein sequence ID" value="PYE03239.1"/>
    <property type="molecule type" value="Genomic_DNA"/>
</dbReference>
<proteinExistence type="predicted"/>
<reference evidence="1 2" key="1">
    <citation type="journal article" date="2018" name="Appl. Environ. Microbiol.">
        <title>Genome rearrangement shapes Prochlorococcus ecological adaptation.</title>
        <authorList>
            <person name="Yan W."/>
            <person name="Wei S."/>
            <person name="Wang Q."/>
            <person name="Xiao X."/>
            <person name="Zeng Q."/>
            <person name="Jiao N."/>
            <person name="Zhang R."/>
        </authorList>
    </citation>
    <scope>NUCLEOTIDE SEQUENCE [LARGE SCALE GENOMIC DNA]</scope>
    <source>
        <strain evidence="1 2">XMU1408</strain>
    </source>
</reference>
<protein>
    <recommendedName>
        <fullName evidence="3">DUF3764 domain-containing protein</fullName>
    </recommendedName>
</protein>
<dbReference type="Pfam" id="PF12594">
    <property type="entry name" value="DUF3764"/>
    <property type="match status" value="1"/>
</dbReference>
<sequence length="98" mass="11195">MATEITVLDFKLSNTFSEYCTHMNAPEQQAMFKEMGVKTFYIGECIGDSKRATVMFEGPENVLYNIFISPETKPIVEASGHIYEETKITRWINNCPNC</sequence>
<organism evidence="1 2">
    <name type="scientific">Prochlorococcus marinus XMU1408</name>
    <dbReference type="NCBI Taxonomy" id="2213228"/>
    <lineage>
        <taxon>Bacteria</taxon>
        <taxon>Bacillati</taxon>
        <taxon>Cyanobacteriota</taxon>
        <taxon>Cyanophyceae</taxon>
        <taxon>Synechococcales</taxon>
        <taxon>Prochlorococcaceae</taxon>
        <taxon>Prochlorococcus</taxon>
    </lineage>
</organism>
<accession>A0A318RBU2</accession>
<gene>
    <name evidence="1" type="ORF">DNJ73_05740</name>
</gene>
<dbReference type="Proteomes" id="UP000247807">
    <property type="component" value="Unassembled WGS sequence"/>
</dbReference>
<evidence type="ECO:0008006" key="3">
    <source>
        <dbReference type="Google" id="ProtNLM"/>
    </source>
</evidence>
<comment type="caution">
    <text evidence="1">The sequence shown here is derived from an EMBL/GenBank/DDBJ whole genome shotgun (WGS) entry which is preliminary data.</text>
</comment>
<name>A0A318RBU2_PROMR</name>
<evidence type="ECO:0000313" key="2">
    <source>
        <dbReference type="Proteomes" id="UP000247807"/>
    </source>
</evidence>
<dbReference type="AlphaFoldDB" id="A0A318RBU2"/>
<dbReference type="RefSeq" id="WP_158466726.1">
    <property type="nucleotide sequence ID" value="NZ_QJUE01000002.1"/>
</dbReference>
<dbReference type="OrthoDB" id="557194at2"/>
<evidence type="ECO:0000313" key="1">
    <source>
        <dbReference type="EMBL" id="PYE03239.1"/>
    </source>
</evidence>
<dbReference type="InterPro" id="IPR022240">
    <property type="entry name" value="DUF3764"/>
</dbReference>